<dbReference type="GO" id="GO:0051539">
    <property type="term" value="F:4 iron, 4 sulfur cluster binding"/>
    <property type="evidence" value="ECO:0007669"/>
    <property type="project" value="UniProtKB-KW"/>
</dbReference>
<evidence type="ECO:0000256" key="4">
    <source>
        <dbReference type="ARBA" id="ARBA00023014"/>
    </source>
</evidence>
<dbReference type="InterPro" id="IPR017900">
    <property type="entry name" value="4Fe4S_Fe_S_CS"/>
</dbReference>
<evidence type="ECO:0000256" key="3">
    <source>
        <dbReference type="ARBA" id="ARBA00023004"/>
    </source>
</evidence>
<dbReference type="EMBL" id="JACCCU010000001">
    <property type="protein sequence ID" value="NYF89144.1"/>
    <property type="molecule type" value="Genomic_DNA"/>
</dbReference>
<evidence type="ECO:0000313" key="7">
    <source>
        <dbReference type="Proteomes" id="UP000564385"/>
    </source>
</evidence>
<keyword evidence="3" id="KW-0408">Iron</keyword>
<keyword evidence="2" id="KW-0479">Metal-binding</keyword>
<evidence type="ECO:0000313" key="6">
    <source>
        <dbReference type="EMBL" id="NYF89144.1"/>
    </source>
</evidence>
<protein>
    <submittedName>
        <fullName evidence="6">NAD-dependent dihydropyrimidine dehydrogenase PreA subunit</fullName>
    </submittedName>
</protein>
<dbReference type="Gene3D" id="3.30.70.20">
    <property type="match status" value="1"/>
</dbReference>
<sequence length="111" mass="12055">MASFQGEALQSASKPDSDCRFEPGVMVPVIDPMRCEAKGPCVPICPYDVLVIRTVTPEEKAGLPWVGRFKLLVHGGKQAFVLVPEACRGCGLCVTACPEKAITLQKLQLRR</sequence>
<dbReference type="InterPro" id="IPR050572">
    <property type="entry name" value="Fe-S_Ferredoxin"/>
</dbReference>
<dbReference type="AlphaFoldDB" id="A0A852VFB0"/>
<dbReference type="PANTHER" id="PTHR43687">
    <property type="entry name" value="ADENYLYLSULFATE REDUCTASE, BETA SUBUNIT"/>
    <property type="match status" value="1"/>
</dbReference>
<organism evidence="6 7">
    <name type="scientific">Tunturiibacter lichenicola</name>
    <dbReference type="NCBI Taxonomy" id="2051959"/>
    <lineage>
        <taxon>Bacteria</taxon>
        <taxon>Pseudomonadati</taxon>
        <taxon>Acidobacteriota</taxon>
        <taxon>Terriglobia</taxon>
        <taxon>Terriglobales</taxon>
        <taxon>Acidobacteriaceae</taxon>
        <taxon>Tunturiibacter</taxon>
    </lineage>
</organism>
<evidence type="ECO:0000256" key="2">
    <source>
        <dbReference type="ARBA" id="ARBA00022723"/>
    </source>
</evidence>
<proteinExistence type="predicted"/>
<gene>
    <name evidence="6" type="ORF">HDF08_001211</name>
</gene>
<dbReference type="GO" id="GO:0046872">
    <property type="term" value="F:metal ion binding"/>
    <property type="evidence" value="ECO:0007669"/>
    <property type="project" value="UniProtKB-KW"/>
</dbReference>
<dbReference type="InterPro" id="IPR017896">
    <property type="entry name" value="4Fe4S_Fe-S-bd"/>
</dbReference>
<reference evidence="6 7" key="1">
    <citation type="submission" date="2020-07" db="EMBL/GenBank/DDBJ databases">
        <title>Genomic Encyclopedia of Type Strains, Phase IV (KMG-V): Genome sequencing to study the core and pangenomes of soil and plant-associated prokaryotes.</title>
        <authorList>
            <person name="Whitman W."/>
        </authorList>
    </citation>
    <scope>NUCLEOTIDE SEQUENCE [LARGE SCALE GENOMIC DNA]</scope>
    <source>
        <strain evidence="6 7">M8UP22</strain>
    </source>
</reference>
<evidence type="ECO:0000256" key="1">
    <source>
        <dbReference type="ARBA" id="ARBA00022485"/>
    </source>
</evidence>
<dbReference type="Pfam" id="PF00037">
    <property type="entry name" value="Fer4"/>
    <property type="match status" value="1"/>
</dbReference>
<comment type="caution">
    <text evidence="6">The sequence shown here is derived from an EMBL/GenBank/DDBJ whole genome shotgun (WGS) entry which is preliminary data.</text>
</comment>
<name>A0A852VFB0_9BACT</name>
<feature type="domain" description="4Fe-4S ferredoxin-type" evidence="5">
    <location>
        <begin position="78"/>
        <end position="107"/>
    </location>
</feature>
<dbReference type="SUPFAM" id="SSF54862">
    <property type="entry name" value="4Fe-4S ferredoxins"/>
    <property type="match status" value="1"/>
</dbReference>
<dbReference type="PANTHER" id="PTHR43687:SF1">
    <property type="entry name" value="FERREDOXIN III"/>
    <property type="match status" value="1"/>
</dbReference>
<keyword evidence="1" id="KW-0004">4Fe-4S</keyword>
<dbReference type="PROSITE" id="PS00198">
    <property type="entry name" value="4FE4S_FER_1"/>
    <property type="match status" value="1"/>
</dbReference>
<dbReference type="Proteomes" id="UP000564385">
    <property type="component" value="Unassembled WGS sequence"/>
</dbReference>
<accession>A0A852VFB0</accession>
<dbReference type="PROSITE" id="PS51379">
    <property type="entry name" value="4FE4S_FER_2"/>
    <property type="match status" value="2"/>
</dbReference>
<feature type="domain" description="4Fe-4S ferredoxin-type" evidence="5">
    <location>
        <begin position="26"/>
        <end position="55"/>
    </location>
</feature>
<evidence type="ECO:0000259" key="5">
    <source>
        <dbReference type="PROSITE" id="PS51379"/>
    </source>
</evidence>
<keyword evidence="4" id="KW-0411">Iron-sulfur</keyword>